<protein>
    <recommendedName>
        <fullName evidence="4">DUF1845 domain-containing protein</fullName>
    </recommendedName>
</protein>
<dbReference type="AlphaFoldDB" id="A0A0F6U070"/>
<dbReference type="KEGG" id="cama:F384_26515"/>
<accession>A0A0F6U070</accession>
<evidence type="ECO:0008006" key="4">
    <source>
        <dbReference type="Google" id="ProtNLM"/>
    </source>
</evidence>
<feature type="compositionally biased region" description="Polar residues" evidence="1">
    <location>
        <begin position="17"/>
        <end position="27"/>
    </location>
</feature>
<evidence type="ECO:0000313" key="2">
    <source>
        <dbReference type="EMBL" id="AKE62124.1"/>
    </source>
</evidence>
<feature type="region of interest" description="Disordered" evidence="1">
    <location>
        <begin position="195"/>
        <end position="248"/>
    </location>
</feature>
<sequence>MAKAPVQTVKQAKKSGAQDNRTPNTRVEYSNPEAVVKFTLHTQEGIRVQSRNFNIISQALFNLTNNSRALERLGAKYSGAIERTLKAVNEVIDMPEKELENNIVILNRAVKEEQERSSLNEVGYTHPKEHEVRIRTPQAMRVIRIIQNFDKLHQIIDTLWLNNCFNQDEVEEFKSRLHNLIRDLAASLKRHAQASADELNQANGRAAEKESAGSTKAEPTLVDQETTVLQDASNEANDDQNEAIKRQA</sequence>
<evidence type="ECO:0000313" key="3">
    <source>
        <dbReference type="Proteomes" id="UP000034085"/>
    </source>
</evidence>
<organism evidence="2 3">
    <name type="scientific">Citrobacter amalonaticus Y19</name>
    <dbReference type="NCBI Taxonomy" id="1261127"/>
    <lineage>
        <taxon>Bacteria</taxon>
        <taxon>Pseudomonadati</taxon>
        <taxon>Pseudomonadota</taxon>
        <taxon>Gammaproteobacteria</taxon>
        <taxon>Enterobacterales</taxon>
        <taxon>Enterobacteriaceae</taxon>
        <taxon>Citrobacter</taxon>
    </lineage>
</organism>
<dbReference type="HOGENOM" id="CLU_1118619_0_0_6"/>
<keyword evidence="2" id="KW-0614">Plasmid</keyword>
<dbReference type="OrthoDB" id="6627274at2"/>
<dbReference type="EMBL" id="CP011133">
    <property type="protein sequence ID" value="AKE62124.1"/>
    <property type="molecule type" value="Genomic_DNA"/>
</dbReference>
<evidence type="ECO:0000256" key="1">
    <source>
        <dbReference type="SAM" id="MobiDB-lite"/>
    </source>
</evidence>
<feature type="region of interest" description="Disordered" evidence="1">
    <location>
        <begin position="1"/>
        <end position="27"/>
    </location>
</feature>
<dbReference type="RefSeq" id="WP_046498907.1">
    <property type="nucleotide sequence ID" value="NZ_CP011133.1"/>
</dbReference>
<reference evidence="2 3" key="1">
    <citation type="submission" date="2015-03" db="EMBL/GenBank/DDBJ databases">
        <title>Complete genome sequence of Citrobacter amalonaticus Y19.</title>
        <authorList>
            <person name="Park S."/>
        </authorList>
    </citation>
    <scope>NUCLEOTIDE SEQUENCE [LARGE SCALE GENOMIC DNA]</scope>
    <source>
        <strain evidence="2 3">Y19</strain>
        <plasmid evidence="3">Plasmid</plasmid>
    </source>
</reference>
<feature type="compositionally biased region" description="Polar residues" evidence="1">
    <location>
        <begin position="223"/>
        <end position="235"/>
    </location>
</feature>
<geneLocation type="plasmid" evidence="2">
    <name>unnamed</name>
</geneLocation>
<dbReference type="PATRIC" id="fig|1261127.3.peg.5500"/>
<gene>
    <name evidence="2" type="ORF">F384_26515</name>
</gene>
<proteinExistence type="predicted"/>
<dbReference type="Proteomes" id="UP000034085">
    <property type="component" value="Plasmid"/>
</dbReference>
<name>A0A0F6U070_CITAM</name>